<protein>
    <submittedName>
        <fullName evidence="9">Carbohydrate ABC transporter permease</fullName>
    </submittedName>
</protein>
<keyword evidence="3" id="KW-1003">Cell membrane</keyword>
<keyword evidence="4 7" id="KW-0812">Transmembrane</keyword>
<feature type="transmembrane region" description="Helical" evidence="7">
    <location>
        <begin position="21"/>
        <end position="42"/>
    </location>
</feature>
<evidence type="ECO:0000256" key="5">
    <source>
        <dbReference type="ARBA" id="ARBA00022989"/>
    </source>
</evidence>
<evidence type="ECO:0000256" key="2">
    <source>
        <dbReference type="ARBA" id="ARBA00022448"/>
    </source>
</evidence>
<dbReference type="SUPFAM" id="SSF161098">
    <property type="entry name" value="MetI-like"/>
    <property type="match status" value="1"/>
</dbReference>
<sequence length="283" mass="31548">MASASAATPRSRGLAPRLGSIGKHAVLIALCLFALFPIYWMIISSFRPEADMYSADLFPKFWTLDNYVKAWKAIPIGHMLGNTLLMAIAQSVSQLLTGLLAAYAFARWTFRGSKLLYLLFALTWLVPFQVTMIPNYVLISEWNWRNSLAGLIVPNLASAFAVMTLSQSFHAFPKALIEAARLDGASNWSILWRIVVPNMRAPISSLGILLFISSWNEYFWPLLLTNKLQNSVIQIGLQMFMSSDANAWGPLMAAAILSSLPILIVYAVLQRQIIDSFVKMGLR</sequence>
<evidence type="ECO:0000256" key="7">
    <source>
        <dbReference type="RuleBase" id="RU363032"/>
    </source>
</evidence>
<dbReference type="OrthoDB" id="9771544at2"/>
<evidence type="ECO:0000259" key="8">
    <source>
        <dbReference type="PROSITE" id="PS50928"/>
    </source>
</evidence>
<dbReference type="PANTHER" id="PTHR43744">
    <property type="entry name" value="ABC TRANSPORTER PERMEASE PROTEIN MG189-RELATED-RELATED"/>
    <property type="match status" value="1"/>
</dbReference>
<evidence type="ECO:0000313" key="10">
    <source>
        <dbReference type="Proteomes" id="UP000282311"/>
    </source>
</evidence>
<evidence type="ECO:0000256" key="1">
    <source>
        <dbReference type="ARBA" id="ARBA00004651"/>
    </source>
</evidence>
<keyword evidence="10" id="KW-1185">Reference proteome</keyword>
<dbReference type="PROSITE" id="PS50928">
    <property type="entry name" value="ABC_TM1"/>
    <property type="match status" value="1"/>
</dbReference>
<feature type="domain" description="ABC transmembrane type-1" evidence="8">
    <location>
        <begin position="80"/>
        <end position="269"/>
    </location>
</feature>
<name>A0A3B0AYY3_9BACL</name>
<dbReference type="CDD" id="cd06261">
    <property type="entry name" value="TM_PBP2"/>
    <property type="match status" value="1"/>
</dbReference>
<dbReference type="Proteomes" id="UP000282311">
    <property type="component" value="Unassembled WGS sequence"/>
</dbReference>
<comment type="subcellular location">
    <subcellularLocation>
        <location evidence="1 7">Cell membrane</location>
        <topology evidence="1 7">Multi-pass membrane protein</topology>
    </subcellularLocation>
</comment>
<dbReference type="AlphaFoldDB" id="A0A3B0AYY3"/>
<feature type="transmembrane region" description="Helical" evidence="7">
    <location>
        <begin position="84"/>
        <end position="106"/>
    </location>
</feature>
<dbReference type="InterPro" id="IPR035906">
    <property type="entry name" value="MetI-like_sf"/>
</dbReference>
<dbReference type="Pfam" id="PF00528">
    <property type="entry name" value="BPD_transp_1"/>
    <property type="match status" value="1"/>
</dbReference>
<dbReference type="Gene3D" id="1.10.3720.10">
    <property type="entry name" value="MetI-like"/>
    <property type="match status" value="1"/>
</dbReference>
<dbReference type="GO" id="GO:0055085">
    <property type="term" value="P:transmembrane transport"/>
    <property type="evidence" value="ECO:0007669"/>
    <property type="project" value="InterPro"/>
</dbReference>
<gene>
    <name evidence="9" type="ORF">D7M11_32445</name>
</gene>
<keyword evidence="2 7" id="KW-0813">Transport</keyword>
<comment type="similarity">
    <text evidence="7">Belongs to the binding-protein-dependent transport system permease family.</text>
</comment>
<evidence type="ECO:0000256" key="6">
    <source>
        <dbReference type="ARBA" id="ARBA00023136"/>
    </source>
</evidence>
<feature type="transmembrane region" description="Helical" evidence="7">
    <location>
        <begin position="148"/>
        <end position="169"/>
    </location>
</feature>
<dbReference type="GO" id="GO:0005886">
    <property type="term" value="C:plasma membrane"/>
    <property type="evidence" value="ECO:0007669"/>
    <property type="project" value="UniProtKB-SubCell"/>
</dbReference>
<proteinExistence type="inferred from homology"/>
<dbReference type="InterPro" id="IPR000515">
    <property type="entry name" value="MetI-like"/>
</dbReference>
<keyword evidence="6 7" id="KW-0472">Membrane</keyword>
<feature type="transmembrane region" description="Helical" evidence="7">
    <location>
        <begin position="115"/>
        <end position="136"/>
    </location>
</feature>
<reference evidence="9 10" key="1">
    <citation type="journal article" date="2007" name="Int. J. Syst. Evol. Microbiol.">
        <title>Paenibacillus ginsengarvi sp. nov., isolated from soil from ginseng cultivation.</title>
        <authorList>
            <person name="Yoon M.H."/>
            <person name="Ten L.N."/>
            <person name="Im W.T."/>
        </authorList>
    </citation>
    <scope>NUCLEOTIDE SEQUENCE [LARGE SCALE GENOMIC DNA]</scope>
    <source>
        <strain evidence="9 10">KCTC 13059</strain>
    </source>
</reference>
<evidence type="ECO:0000256" key="4">
    <source>
        <dbReference type="ARBA" id="ARBA00022692"/>
    </source>
</evidence>
<keyword evidence="5 7" id="KW-1133">Transmembrane helix</keyword>
<feature type="transmembrane region" description="Helical" evidence="7">
    <location>
        <begin position="247"/>
        <end position="269"/>
    </location>
</feature>
<comment type="caution">
    <text evidence="9">The sequence shown here is derived from an EMBL/GenBank/DDBJ whole genome shotgun (WGS) entry which is preliminary data.</text>
</comment>
<dbReference type="PANTHER" id="PTHR43744:SF8">
    <property type="entry name" value="SN-GLYCEROL-3-PHOSPHATE TRANSPORT SYSTEM PERMEASE PROTEIN UGPE"/>
    <property type="match status" value="1"/>
</dbReference>
<evidence type="ECO:0000256" key="3">
    <source>
        <dbReference type="ARBA" id="ARBA00022475"/>
    </source>
</evidence>
<organism evidence="9 10">
    <name type="scientific">Paenibacillus ginsengarvi</name>
    <dbReference type="NCBI Taxonomy" id="400777"/>
    <lineage>
        <taxon>Bacteria</taxon>
        <taxon>Bacillati</taxon>
        <taxon>Bacillota</taxon>
        <taxon>Bacilli</taxon>
        <taxon>Bacillales</taxon>
        <taxon>Paenibacillaceae</taxon>
        <taxon>Paenibacillus</taxon>
    </lineage>
</organism>
<dbReference type="EMBL" id="RBAH01000037">
    <property type="protein sequence ID" value="RKN65471.1"/>
    <property type="molecule type" value="Genomic_DNA"/>
</dbReference>
<accession>A0A3B0AYY3</accession>
<feature type="transmembrane region" description="Helical" evidence="7">
    <location>
        <begin position="190"/>
        <end position="212"/>
    </location>
</feature>
<evidence type="ECO:0000313" key="9">
    <source>
        <dbReference type="EMBL" id="RKN65471.1"/>
    </source>
</evidence>